<feature type="repeat" description="TPR" evidence="6">
    <location>
        <begin position="262"/>
        <end position="295"/>
    </location>
</feature>
<keyword evidence="4" id="KW-0539">Nucleus</keyword>
<dbReference type="AlphaFoldDB" id="A0AAN9EZT9"/>
<reference evidence="9 10" key="1">
    <citation type="submission" date="2024-01" db="EMBL/GenBank/DDBJ databases">
        <title>The genomes of 5 underutilized Papilionoideae crops provide insights into root nodulation and disease resistanc.</title>
        <authorList>
            <person name="Yuan L."/>
        </authorList>
    </citation>
    <scope>NUCLEOTIDE SEQUENCE [LARGE SCALE GENOMIC DNA]</scope>
    <source>
        <strain evidence="9">ZHUSHIDOU_FW_LH</strain>
        <tissue evidence="9">Leaf</tissue>
    </source>
</reference>
<dbReference type="InterPro" id="IPR032675">
    <property type="entry name" value="LRR_dom_sf"/>
</dbReference>
<dbReference type="Pfam" id="PF12895">
    <property type="entry name" value="ANAPC3"/>
    <property type="match status" value="1"/>
</dbReference>
<sequence length="918" mass="101565">MSANSILVPFIVIVLFFPITYSEDEVIKETLVRFMNQLAVGNSQRNAWYWGWNLTSDPCTGDWQGVMSCSDKGHVNSIVLDESSLSGTLDFTSLCKAKSLQILSLNKNKLHGLISNDIGACETLTCPIICFSSFYSVLNASPNQTKSKPHSFFELQNQRNQKSIAMEAILIDCVHKSLRHFMHSNAIFISHRLCAQFPSETNLQLLAGCYLQSNQAYAAYHVLKGTRMAQSRYLFAISCFQMDLLSEAEAALCPGAEVPNGAAGHYLLGLIYRYTDKRESAINHFKQALSMDPLMWAAYEELCILGAAEEATAVFGEAAALCMQKQYLNCTTSPSPNSAAEDCSIVAARNCESEDASPRHLRLTQGLKDIAGNHHGASTLGGAGGQPINSSPSHMSYYDTPSPIAPQVSSIAPPPLCRNAIPNCPNHSTLGADSSPRSTVNSTIQAPRRKFVDEGKLRKISGRLFYDSGPRRSSRLSSEASINAIANATVVSGNGTSNTSKYLGGSKLNPIAFRTMTARKGQSWANEHIDEGIRTDVLDDSRLNVTSTSSCSSPGIEAKSYEPYATTFTVGGLAVSGSKVVSGTSEILTLLRVLGDGFRLACLYRCQDALDTFLKLPHNHYNTGWVLSQVGKAYFELVDYSEAERAFSLAHQIAPYSLEGMDIYSTALYHIKEDMKLSYLAQQLISTDRLAPQSWCAMGNCYSLQKDHETALKNFQRAVQLNPRFAYAHTLCGHEYVALEDFENGIKCYQSALRSDIRHYNAWYGLGMIYLRQEKFQFSEHHFRMAFQINPRSSVILSYLGTALHASKRSEEALVIMQKAILADKKSPLPMYHKANILMSLERFDEALEVLDELIQSYPCESSIFAMMGNIYMRRNMYDRAMFHYGIALNLKPTATDAATIKAAIEKLHVPDESEDNL</sequence>
<evidence type="ECO:0000256" key="8">
    <source>
        <dbReference type="SAM" id="SignalP"/>
    </source>
</evidence>
<dbReference type="SMART" id="SM00671">
    <property type="entry name" value="SEL1"/>
    <property type="match status" value="2"/>
</dbReference>
<evidence type="ECO:0000313" key="10">
    <source>
        <dbReference type="Proteomes" id="UP001372338"/>
    </source>
</evidence>
<evidence type="ECO:0000256" key="5">
    <source>
        <dbReference type="ARBA" id="ARBA00038210"/>
    </source>
</evidence>
<dbReference type="PANTHER" id="PTHR12558">
    <property type="entry name" value="CELL DIVISION CYCLE 16,23,27"/>
    <property type="match status" value="1"/>
</dbReference>
<feature type="region of interest" description="Disordered" evidence="7">
    <location>
        <begin position="372"/>
        <end position="402"/>
    </location>
</feature>
<name>A0AAN9EZT9_CROPI</name>
<dbReference type="EMBL" id="JAYWIO010000004">
    <property type="protein sequence ID" value="KAK7266697.1"/>
    <property type="molecule type" value="Genomic_DNA"/>
</dbReference>
<organism evidence="9 10">
    <name type="scientific">Crotalaria pallida</name>
    <name type="common">Smooth rattlebox</name>
    <name type="synonym">Crotalaria striata</name>
    <dbReference type="NCBI Taxonomy" id="3830"/>
    <lineage>
        <taxon>Eukaryota</taxon>
        <taxon>Viridiplantae</taxon>
        <taxon>Streptophyta</taxon>
        <taxon>Embryophyta</taxon>
        <taxon>Tracheophyta</taxon>
        <taxon>Spermatophyta</taxon>
        <taxon>Magnoliopsida</taxon>
        <taxon>eudicotyledons</taxon>
        <taxon>Gunneridae</taxon>
        <taxon>Pentapetalae</taxon>
        <taxon>rosids</taxon>
        <taxon>fabids</taxon>
        <taxon>Fabales</taxon>
        <taxon>Fabaceae</taxon>
        <taxon>Papilionoideae</taxon>
        <taxon>50 kb inversion clade</taxon>
        <taxon>genistoids sensu lato</taxon>
        <taxon>core genistoids</taxon>
        <taxon>Crotalarieae</taxon>
        <taxon>Crotalaria</taxon>
    </lineage>
</organism>
<dbReference type="GO" id="GO:0005680">
    <property type="term" value="C:anaphase-promoting complex"/>
    <property type="evidence" value="ECO:0007669"/>
    <property type="project" value="UniProtKB-ARBA"/>
</dbReference>
<dbReference type="SUPFAM" id="SSF52058">
    <property type="entry name" value="L domain-like"/>
    <property type="match status" value="1"/>
</dbReference>
<feature type="signal peptide" evidence="8">
    <location>
        <begin position="1"/>
        <end position="22"/>
    </location>
</feature>
<dbReference type="SUPFAM" id="SSF48452">
    <property type="entry name" value="TPR-like"/>
    <property type="match status" value="2"/>
</dbReference>
<dbReference type="GO" id="GO:0016567">
    <property type="term" value="P:protein ubiquitination"/>
    <property type="evidence" value="ECO:0007669"/>
    <property type="project" value="TreeGrafter"/>
</dbReference>
<feature type="repeat" description="TPR" evidence="6">
    <location>
        <begin position="692"/>
        <end position="725"/>
    </location>
</feature>
<dbReference type="GO" id="GO:0007091">
    <property type="term" value="P:metaphase/anaphase transition of mitotic cell cycle"/>
    <property type="evidence" value="ECO:0007669"/>
    <property type="project" value="TreeGrafter"/>
</dbReference>
<dbReference type="Gene3D" id="1.25.40.10">
    <property type="entry name" value="Tetratricopeptide repeat domain"/>
    <property type="match status" value="4"/>
</dbReference>
<feature type="repeat" description="TPR" evidence="6">
    <location>
        <begin position="624"/>
        <end position="657"/>
    </location>
</feature>
<gene>
    <name evidence="9" type="ORF">RIF29_19347</name>
</gene>
<dbReference type="SMART" id="SM00028">
    <property type="entry name" value="TPR"/>
    <property type="match status" value="8"/>
</dbReference>
<dbReference type="FunFam" id="1.25.40.10:FF:000018">
    <property type="entry name" value="Cell division cycle protein 27 homolog B"/>
    <property type="match status" value="1"/>
</dbReference>
<dbReference type="GO" id="GO:0031145">
    <property type="term" value="P:anaphase-promoting complex-dependent catabolic process"/>
    <property type="evidence" value="ECO:0007669"/>
    <property type="project" value="TreeGrafter"/>
</dbReference>
<dbReference type="Pfam" id="PF13432">
    <property type="entry name" value="TPR_16"/>
    <property type="match status" value="1"/>
</dbReference>
<evidence type="ECO:0000256" key="3">
    <source>
        <dbReference type="ARBA" id="ARBA00022803"/>
    </source>
</evidence>
<keyword evidence="3 6" id="KW-0802">TPR repeat</keyword>
<dbReference type="Pfam" id="PF13174">
    <property type="entry name" value="TPR_6"/>
    <property type="match status" value="1"/>
</dbReference>
<feature type="repeat" description="TPR" evidence="6">
    <location>
        <begin position="760"/>
        <end position="793"/>
    </location>
</feature>
<comment type="subcellular location">
    <subcellularLocation>
        <location evidence="1">Nucleus</location>
    </subcellularLocation>
</comment>
<comment type="similarity">
    <text evidence="5">Belongs to the APC3/CDC27 family.</text>
</comment>
<evidence type="ECO:0000256" key="4">
    <source>
        <dbReference type="ARBA" id="ARBA00023242"/>
    </source>
</evidence>
<dbReference type="InterPro" id="IPR019734">
    <property type="entry name" value="TPR_rpt"/>
</dbReference>
<protein>
    <submittedName>
        <fullName evidence="9">Uncharacterized protein</fullName>
    </submittedName>
</protein>
<keyword evidence="10" id="KW-1185">Reference proteome</keyword>
<dbReference type="Pfam" id="PF13181">
    <property type="entry name" value="TPR_8"/>
    <property type="match status" value="1"/>
</dbReference>
<comment type="caution">
    <text evidence="9">The sequence shown here is derived from an EMBL/GenBank/DDBJ whole genome shotgun (WGS) entry which is preliminary data.</text>
</comment>
<feature type="repeat" description="TPR" evidence="6">
    <location>
        <begin position="862"/>
        <end position="895"/>
    </location>
</feature>
<dbReference type="GO" id="GO:0005737">
    <property type="term" value="C:cytoplasm"/>
    <property type="evidence" value="ECO:0007669"/>
    <property type="project" value="TreeGrafter"/>
</dbReference>
<dbReference type="Gene3D" id="3.80.10.10">
    <property type="entry name" value="Ribonuclease Inhibitor"/>
    <property type="match status" value="1"/>
</dbReference>
<dbReference type="InterPro" id="IPR011990">
    <property type="entry name" value="TPR-like_helical_dom_sf"/>
</dbReference>
<keyword evidence="8" id="KW-0732">Signal</keyword>
<dbReference type="Pfam" id="PF00515">
    <property type="entry name" value="TPR_1"/>
    <property type="match status" value="1"/>
</dbReference>
<dbReference type="GO" id="GO:0051301">
    <property type="term" value="P:cell division"/>
    <property type="evidence" value="ECO:0007669"/>
    <property type="project" value="TreeGrafter"/>
</dbReference>
<evidence type="ECO:0000313" key="9">
    <source>
        <dbReference type="EMBL" id="KAK7266697.1"/>
    </source>
</evidence>
<keyword evidence="2" id="KW-0677">Repeat</keyword>
<feature type="chain" id="PRO_5043017309" evidence="8">
    <location>
        <begin position="23"/>
        <end position="918"/>
    </location>
</feature>
<evidence type="ECO:0000256" key="7">
    <source>
        <dbReference type="SAM" id="MobiDB-lite"/>
    </source>
</evidence>
<evidence type="ECO:0000256" key="2">
    <source>
        <dbReference type="ARBA" id="ARBA00022737"/>
    </source>
</evidence>
<dbReference type="PROSITE" id="PS50005">
    <property type="entry name" value="TPR"/>
    <property type="match status" value="5"/>
</dbReference>
<evidence type="ECO:0000256" key="1">
    <source>
        <dbReference type="ARBA" id="ARBA00004123"/>
    </source>
</evidence>
<dbReference type="PANTHER" id="PTHR12558:SF13">
    <property type="entry name" value="CELL DIVISION CYCLE PROTEIN 27 HOMOLOG"/>
    <property type="match status" value="1"/>
</dbReference>
<evidence type="ECO:0000256" key="6">
    <source>
        <dbReference type="PROSITE-ProRule" id="PRU00339"/>
    </source>
</evidence>
<dbReference type="InterPro" id="IPR006597">
    <property type="entry name" value="Sel1-like"/>
</dbReference>
<dbReference type="Proteomes" id="UP001372338">
    <property type="component" value="Unassembled WGS sequence"/>
</dbReference>
<accession>A0AAN9EZT9</accession>
<proteinExistence type="inferred from homology"/>